<protein>
    <submittedName>
        <fullName evidence="3">Type IV pilin</fullName>
    </submittedName>
</protein>
<dbReference type="GeneID" id="76422911"/>
<dbReference type="AlphaFoldDB" id="A0A8A3S3K6"/>
<reference evidence="3" key="2">
    <citation type="submission" date="2019-02" db="EMBL/GenBank/DDBJ databases">
        <authorList>
            <person name="Chen S.-C."/>
            <person name="Chien H.-H."/>
            <person name="Lai M.-C."/>
        </authorList>
    </citation>
    <scope>NUCLEOTIDE SEQUENCE</scope>
    <source>
        <strain evidence="3">N2F9704</strain>
    </source>
</reference>
<reference evidence="3" key="1">
    <citation type="journal article" date="2001" name="Int. J. Syst. Evol. Microbiol.">
        <title>Methanofollis aquaemaris sp. nov., a methanogen isolated from an aquaculture fish pond.</title>
        <authorList>
            <person name="Lai M.C."/>
            <person name="Chen S.C."/>
        </authorList>
    </citation>
    <scope>NUCLEOTIDE SEQUENCE</scope>
    <source>
        <strain evidence="3">N2F9704</strain>
    </source>
</reference>
<proteinExistence type="predicted"/>
<evidence type="ECO:0000259" key="2">
    <source>
        <dbReference type="Pfam" id="PF07790"/>
    </source>
</evidence>
<sequence>MSSEKSDAVSPVIGVMLMLVVTIIIAAFVSAFAGDAFGNTETAPSAAIDVKMISDGGDHKDQYVMLIEHHGGSSIPTSDLRIVSYYTPPASTHKTMQRGEVTSSTKAVRGMIIHGEEISSVKIPYLNDVACGTPGDDETNFGEYTFSSGDVMSTGGSKGTSTVLGFDISTPEKRNEYGFGRGSAVDFEIIHLPSQKSFFSSRVVVQ</sequence>
<feature type="domain" description="Archaeal Type IV pilin N-terminal" evidence="2">
    <location>
        <begin position="7"/>
        <end position="86"/>
    </location>
</feature>
<organism evidence="3 4">
    <name type="scientific">Methanofollis aquaemaris</name>
    <dbReference type="NCBI Taxonomy" id="126734"/>
    <lineage>
        <taxon>Archaea</taxon>
        <taxon>Methanobacteriati</taxon>
        <taxon>Methanobacteriota</taxon>
        <taxon>Stenosarchaea group</taxon>
        <taxon>Methanomicrobia</taxon>
        <taxon>Methanomicrobiales</taxon>
        <taxon>Methanomicrobiaceae</taxon>
        <taxon>Methanofollis</taxon>
    </lineage>
</organism>
<keyword evidence="1" id="KW-0812">Transmembrane</keyword>
<gene>
    <name evidence="3" type="ORF">RJ40_01115</name>
</gene>
<name>A0A8A3S3K6_9EURY</name>
<dbReference type="Proteomes" id="UP001042704">
    <property type="component" value="Chromosome"/>
</dbReference>
<keyword evidence="4" id="KW-1185">Reference proteome</keyword>
<dbReference type="InterPro" id="IPR013373">
    <property type="entry name" value="Flagellin/pilin_N_arc"/>
</dbReference>
<dbReference type="Pfam" id="PF07790">
    <property type="entry name" value="Pilin_N"/>
    <property type="match status" value="1"/>
</dbReference>
<evidence type="ECO:0000256" key="1">
    <source>
        <dbReference type="SAM" id="Phobius"/>
    </source>
</evidence>
<dbReference type="EMBL" id="CP036172">
    <property type="protein sequence ID" value="QSZ66194.1"/>
    <property type="molecule type" value="Genomic_DNA"/>
</dbReference>
<accession>A0A8A3S3K6</accession>
<keyword evidence="1" id="KW-0472">Membrane</keyword>
<feature type="transmembrane region" description="Helical" evidence="1">
    <location>
        <begin position="12"/>
        <end position="33"/>
    </location>
</feature>
<dbReference type="InterPro" id="IPR012859">
    <property type="entry name" value="Pilin_N_archaeal"/>
</dbReference>
<evidence type="ECO:0000313" key="4">
    <source>
        <dbReference type="Proteomes" id="UP001042704"/>
    </source>
</evidence>
<dbReference type="KEGG" id="maqe:RJ40_01115"/>
<dbReference type="NCBIfam" id="TIGR02537">
    <property type="entry name" value="arch_flag_Nterm"/>
    <property type="match status" value="1"/>
</dbReference>
<dbReference type="RefSeq" id="WP_265581511.1">
    <property type="nucleotide sequence ID" value="NZ_CP036172.1"/>
</dbReference>
<evidence type="ECO:0000313" key="3">
    <source>
        <dbReference type="EMBL" id="QSZ66194.1"/>
    </source>
</evidence>
<keyword evidence="1" id="KW-1133">Transmembrane helix</keyword>